<dbReference type="EC" id="2.1.-.-" evidence="2"/>
<proteinExistence type="predicted"/>
<protein>
    <submittedName>
        <fullName evidence="2">Class I SAM-dependent methyltransferase</fullName>
        <ecNumber evidence="2">2.1.-.-</ecNumber>
    </submittedName>
</protein>
<sequence length="205" mass="22586">MAQDRKSHWDAIYAEMPEDRLSWHEDDPAVSLALAERAGISAESAVIDLGGGRSRLAGCLLDRGLRDVTVLDLSEAALAAARERLGPRRDSVTWIAADVADWRPARRWDLWHDRAVFHFLTEAADRAAYRDALSRALAPGGHAIIATFASDGPARCSGLPVRRYDPEDLAAELGPGFVPVTARRHLHHTPWGAAQSFQFSLFRKT</sequence>
<dbReference type="PANTHER" id="PTHR12843">
    <property type="entry name" value="PROTEIN-LYSINE N-METHYLTRANSFERASE METTL10"/>
    <property type="match status" value="1"/>
</dbReference>
<dbReference type="Proteomes" id="UP001243420">
    <property type="component" value="Chromosome"/>
</dbReference>
<dbReference type="GO" id="GO:0032259">
    <property type="term" value="P:methylation"/>
    <property type="evidence" value="ECO:0007669"/>
    <property type="project" value="UniProtKB-KW"/>
</dbReference>
<dbReference type="InterPro" id="IPR041698">
    <property type="entry name" value="Methyltransf_25"/>
</dbReference>
<dbReference type="Pfam" id="PF13649">
    <property type="entry name" value="Methyltransf_25"/>
    <property type="match status" value="1"/>
</dbReference>
<dbReference type="InterPro" id="IPR029063">
    <property type="entry name" value="SAM-dependent_MTases_sf"/>
</dbReference>
<accession>A0ABY8LGP1</accession>
<dbReference type="Gene3D" id="3.40.50.150">
    <property type="entry name" value="Vaccinia Virus protein VP39"/>
    <property type="match status" value="1"/>
</dbReference>
<evidence type="ECO:0000313" key="2">
    <source>
        <dbReference type="EMBL" id="WGH79530.1"/>
    </source>
</evidence>
<dbReference type="SUPFAM" id="SSF53335">
    <property type="entry name" value="S-adenosyl-L-methionine-dependent methyltransferases"/>
    <property type="match status" value="1"/>
</dbReference>
<keyword evidence="2" id="KW-0808">Transferase</keyword>
<feature type="domain" description="Methyltransferase" evidence="1">
    <location>
        <begin position="46"/>
        <end position="141"/>
    </location>
</feature>
<dbReference type="GO" id="GO:0008168">
    <property type="term" value="F:methyltransferase activity"/>
    <property type="evidence" value="ECO:0007669"/>
    <property type="project" value="UniProtKB-KW"/>
</dbReference>
<reference evidence="2 3" key="1">
    <citation type="submission" date="2023-04" db="EMBL/GenBank/DDBJ databases">
        <title>Jannaschia ovalis sp. nov., a marine bacterium isolated from sea tidal flat.</title>
        <authorList>
            <person name="Kwon D.Y."/>
            <person name="Kim J.-J."/>
        </authorList>
    </citation>
    <scope>NUCLEOTIDE SEQUENCE [LARGE SCALE GENOMIC DNA]</scope>
    <source>
        <strain evidence="2 3">GRR-S6-38</strain>
    </source>
</reference>
<dbReference type="RefSeq" id="WP_279966413.1">
    <property type="nucleotide sequence ID" value="NZ_CP122537.1"/>
</dbReference>
<gene>
    <name evidence="2" type="ORF">P8627_04490</name>
</gene>
<dbReference type="EMBL" id="CP122537">
    <property type="protein sequence ID" value="WGH79530.1"/>
    <property type="molecule type" value="Genomic_DNA"/>
</dbReference>
<name>A0ABY8LGP1_9RHOB</name>
<keyword evidence="3" id="KW-1185">Reference proteome</keyword>
<evidence type="ECO:0000313" key="3">
    <source>
        <dbReference type="Proteomes" id="UP001243420"/>
    </source>
</evidence>
<organism evidence="2 3">
    <name type="scientific">Jannaschia ovalis</name>
    <dbReference type="NCBI Taxonomy" id="3038773"/>
    <lineage>
        <taxon>Bacteria</taxon>
        <taxon>Pseudomonadati</taxon>
        <taxon>Pseudomonadota</taxon>
        <taxon>Alphaproteobacteria</taxon>
        <taxon>Rhodobacterales</taxon>
        <taxon>Roseobacteraceae</taxon>
        <taxon>Jannaschia</taxon>
    </lineage>
</organism>
<evidence type="ECO:0000259" key="1">
    <source>
        <dbReference type="Pfam" id="PF13649"/>
    </source>
</evidence>
<keyword evidence="2" id="KW-0489">Methyltransferase</keyword>
<dbReference type="PANTHER" id="PTHR12843:SF5">
    <property type="entry name" value="EEF1A LYSINE METHYLTRANSFERASE 2"/>
    <property type="match status" value="1"/>
</dbReference>